<keyword evidence="1" id="KW-1133">Transmembrane helix</keyword>
<comment type="caution">
    <text evidence="2">The sequence shown here is derived from an EMBL/GenBank/DDBJ whole genome shotgun (WGS) entry which is preliminary data.</text>
</comment>
<feature type="transmembrane region" description="Helical" evidence="1">
    <location>
        <begin position="244"/>
        <end position="269"/>
    </location>
</feature>
<keyword evidence="1" id="KW-0812">Transmembrane</keyword>
<dbReference type="Proteomes" id="UP000295818">
    <property type="component" value="Unassembled WGS sequence"/>
</dbReference>
<accession>A0ABY2B9Q4</accession>
<keyword evidence="1" id="KW-0472">Membrane</keyword>
<sequence length="325" mass="36025">MQPNSATGANPIESDDSWWRRRRPELTKVRYLIEMKLFQAELFLSMESRPTNATACEKLLDRIRPANDSWRKDLSLAHQINHELNQIIPVIATDDYLYSTLEYELKRKADPEHKILITEIFDESDVRALLSRHGIGSAGRARDPVPTDLDRRRAVQLLKKLYEQRDEGWVYDRAVLKLKRHYLMFHALVVGIILVLIGRVIDSIRSIAGTAPEQLMLATLAGALGAILAATFKIRDTVARLNDLPAAIALAIAQTLIGAALGFVAWLLLRSGVIQVGGDASLEWETLSLAAFASGFSEPLILGMITRLAAPASSPQGTITPGDRT</sequence>
<name>A0ABY2B9Q4_9ACTN</name>
<gene>
    <name evidence="2" type="ORF">EV644_12441</name>
</gene>
<evidence type="ECO:0000256" key="1">
    <source>
        <dbReference type="SAM" id="Phobius"/>
    </source>
</evidence>
<reference evidence="2 3" key="1">
    <citation type="journal article" date="2015" name="Stand. Genomic Sci.">
        <title>Genomic Encyclopedia of Bacterial and Archaeal Type Strains, Phase III: the genomes of soil and plant-associated and newly described type strains.</title>
        <authorList>
            <person name="Whitman W.B."/>
            <person name="Woyke T."/>
            <person name="Klenk H.P."/>
            <person name="Zhou Y."/>
            <person name="Lilburn T.G."/>
            <person name="Beck B.J."/>
            <person name="De Vos P."/>
            <person name="Vandamme P."/>
            <person name="Eisen J.A."/>
            <person name="Garrity G."/>
            <person name="Hugenholtz P."/>
            <person name="Kyrpides N.C."/>
        </authorList>
    </citation>
    <scope>NUCLEOTIDE SEQUENCE [LARGE SCALE GENOMIC DNA]</scope>
    <source>
        <strain evidence="2 3">VKM Ac-2538</strain>
    </source>
</reference>
<proteinExistence type="predicted"/>
<organism evidence="2 3">
    <name type="scientific">Kribbella orskensis</name>
    <dbReference type="NCBI Taxonomy" id="2512216"/>
    <lineage>
        <taxon>Bacteria</taxon>
        <taxon>Bacillati</taxon>
        <taxon>Actinomycetota</taxon>
        <taxon>Actinomycetes</taxon>
        <taxon>Propionibacteriales</taxon>
        <taxon>Kribbellaceae</taxon>
        <taxon>Kribbella</taxon>
    </lineage>
</organism>
<evidence type="ECO:0000313" key="2">
    <source>
        <dbReference type="EMBL" id="TCO12917.1"/>
    </source>
</evidence>
<protein>
    <submittedName>
        <fullName evidence="2">Uncharacterized protein</fullName>
    </submittedName>
</protein>
<dbReference type="EMBL" id="SLWM01000024">
    <property type="protein sequence ID" value="TCO12917.1"/>
    <property type="molecule type" value="Genomic_DNA"/>
</dbReference>
<evidence type="ECO:0000313" key="3">
    <source>
        <dbReference type="Proteomes" id="UP000295818"/>
    </source>
</evidence>
<keyword evidence="3" id="KW-1185">Reference proteome</keyword>
<feature type="transmembrane region" description="Helical" evidence="1">
    <location>
        <begin position="182"/>
        <end position="201"/>
    </location>
</feature>
<feature type="transmembrane region" description="Helical" evidence="1">
    <location>
        <begin position="213"/>
        <end position="232"/>
    </location>
</feature>